<protein>
    <recommendedName>
        <fullName evidence="3">DUF4283 domain-containing protein</fullName>
    </recommendedName>
</protein>
<dbReference type="Proteomes" id="UP001054252">
    <property type="component" value="Unassembled WGS sequence"/>
</dbReference>
<keyword evidence="2" id="KW-1185">Reference proteome</keyword>
<dbReference type="EMBL" id="BPVZ01000060">
    <property type="protein sequence ID" value="GKV22500.1"/>
    <property type="molecule type" value="Genomic_DNA"/>
</dbReference>
<name>A0AAV5KD23_9ROSI</name>
<evidence type="ECO:0000313" key="1">
    <source>
        <dbReference type="EMBL" id="GKV22500.1"/>
    </source>
</evidence>
<dbReference type="AlphaFoldDB" id="A0AAV5KD23"/>
<organism evidence="1 2">
    <name type="scientific">Rubroshorea leprosula</name>
    <dbReference type="NCBI Taxonomy" id="152421"/>
    <lineage>
        <taxon>Eukaryota</taxon>
        <taxon>Viridiplantae</taxon>
        <taxon>Streptophyta</taxon>
        <taxon>Embryophyta</taxon>
        <taxon>Tracheophyta</taxon>
        <taxon>Spermatophyta</taxon>
        <taxon>Magnoliopsida</taxon>
        <taxon>eudicotyledons</taxon>
        <taxon>Gunneridae</taxon>
        <taxon>Pentapetalae</taxon>
        <taxon>rosids</taxon>
        <taxon>malvids</taxon>
        <taxon>Malvales</taxon>
        <taxon>Dipterocarpaceae</taxon>
        <taxon>Rubroshorea</taxon>
    </lineage>
</organism>
<evidence type="ECO:0000313" key="2">
    <source>
        <dbReference type="Proteomes" id="UP001054252"/>
    </source>
</evidence>
<gene>
    <name evidence="1" type="ORF">SLEP1_g32365</name>
</gene>
<comment type="caution">
    <text evidence="1">The sequence shown here is derived from an EMBL/GenBank/DDBJ whole genome shotgun (WGS) entry which is preliminary data.</text>
</comment>
<proteinExistence type="predicted"/>
<dbReference type="PANTHER" id="PTHR35218">
    <property type="entry name" value="RNASE H DOMAIN-CONTAINING PROTEIN"/>
    <property type="match status" value="1"/>
</dbReference>
<dbReference type="PANTHER" id="PTHR35218:SF9">
    <property type="entry name" value="ENDONUCLEASE_EXONUCLEASE_PHOSPHATASE DOMAIN-CONTAINING PROTEIN"/>
    <property type="match status" value="1"/>
</dbReference>
<reference evidence="1 2" key="1">
    <citation type="journal article" date="2021" name="Commun. Biol.">
        <title>The genome of Shorea leprosula (Dipterocarpaceae) highlights the ecological relevance of drought in aseasonal tropical rainforests.</title>
        <authorList>
            <person name="Ng K.K.S."/>
            <person name="Kobayashi M.J."/>
            <person name="Fawcett J.A."/>
            <person name="Hatakeyama M."/>
            <person name="Paape T."/>
            <person name="Ng C.H."/>
            <person name="Ang C.C."/>
            <person name="Tnah L.H."/>
            <person name="Lee C.T."/>
            <person name="Nishiyama T."/>
            <person name="Sese J."/>
            <person name="O'Brien M.J."/>
            <person name="Copetti D."/>
            <person name="Mohd Noor M.I."/>
            <person name="Ong R.C."/>
            <person name="Putra M."/>
            <person name="Sireger I.Z."/>
            <person name="Indrioko S."/>
            <person name="Kosugi Y."/>
            <person name="Izuno A."/>
            <person name="Isagi Y."/>
            <person name="Lee S.L."/>
            <person name="Shimizu K.K."/>
        </authorList>
    </citation>
    <scope>NUCLEOTIDE SEQUENCE [LARGE SCALE GENOMIC DNA]</scope>
    <source>
        <strain evidence="1">214</strain>
    </source>
</reference>
<evidence type="ECO:0008006" key="3">
    <source>
        <dbReference type="Google" id="ProtNLM"/>
    </source>
</evidence>
<sequence>MLVRETTHTSSSLQELDLLDRSVKRIKNAVLGLVTMAIETLGSDVHMSEQLLASSKDVLTDTLMGELNNKSGVNKSSSYKDKLLILENPIALTFSMILDYMDEESNVDDDLDDDSPVVFLSKVEKQRIHAPWINALIIRAFYHKPLDDVDLHKVIFGGPWFVGPHYLTMRRWAPNFVPFEALHSFTTTTIWAQLPNLLTDYYDLKTLQKIAQLGISSSGTISKNPTLGNGVDRLASEDRSQALLSINFRHTSINGKPLPDDNLGTQPPSILGEQWNMHSGEGCLLSSTATKLPQSTTKTMERVPDCSILVKPSDSSKRPKPPRVQSPSSMKSIILFTRVLSLAQTQMEMEYEVIMIPYHFPNAQMVVEEPSQNAKILNHNAAKETLGFHNTDLCSMKIMAWNCHGAANQSFIHHFRDLRNTHSLVMMLISETKLARDRAMDIASKLYSSYHIVDAEGFARGLWLL</sequence>
<accession>A0AAV5KD23</accession>